<evidence type="ECO:0000256" key="2">
    <source>
        <dbReference type="ARBA" id="ARBA00010617"/>
    </source>
</evidence>
<dbReference type="InterPro" id="IPR050651">
    <property type="entry name" value="Plant_Cytochrome_P450_Monoox"/>
</dbReference>
<keyword evidence="8" id="KW-0408">Iron</keyword>
<feature type="transmembrane region" description="Helical" evidence="10">
    <location>
        <begin position="28"/>
        <end position="51"/>
    </location>
</feature>
<dbReference type="AlphaFoldDB" id="A0A1D1Y9A9"/>
<reference evidence="11" key="1">
    <citation type="submission" date="2015-07" db="EMBL/GenBank/DDBJ databases">
        <title>Transcriptome Assembly of Anthurium amnicola.</title>
        <authorList>
            <person name="Suzuki J."/>
        </authorList>
    </citation>
    <scope>NUCLEOTIDE SEQUENCE</scope>
</reference>
<keyword evidence="7" id="KW-0560">Oxidoreductase</keyword>
<dbReference type="PANTHER" id="PTHR47947">
    <property type="entry name" value="CYTOCHROME P450 82C3-RELATED"/>
    <property type="match status" value="1"/>
</dbReference>
<accession>A0A1D1Y9A9</accession>
<sequence length="472" mass="52591">MATTTTGALGGSLQLRRRVISHHPMEAAALWTAGFASLFVFFLIPLAFFFGRHYKGRELEKPPLPPSPPSWIPVLGHLHLVKPPVHSALAELSRRHAAPVLLLRLGTRRALVVSSPAAVEECFTANDVAFASRPRSLAGRHLSYDNTTVTTAPYGRLWRDLRRVATVEVLSARRLHGFSPVRSEEVRSLVRRLFVGAGGGGGPPPSSPPAWVKAELSAGVFGLALNVMTRMTAGRRYYGEGPEGTEAARGFQEIVEESLRLRGVTNRWDFLPWLRWVDLRGVERRMRRLRRTRDAFLQRLVDEHRSRRRREKDDGDGERRTAVEVMLSLQESDPGFYTDDIIKSFVVGLLSPGSDTTAGTIEWAMSLLLNHPEAMRTLRAELDEEVEPGGGGRMVEEEDLPRLPFLHAVVQETLRLHPAAPLLVPHESTADCTVGGFHVPRGTVLLVNAWAIHRDPTLWGDDAGEFRPERFL</sequence>
<evidence type="ECO:0000256" key="5">
    <source>
        <dbReference type="ARBA" id="ARBA00022723"/>
    </source>
</evidence>
<dbReference type="Gene3D" id="1.10.630.10">
    <property type="entry name" value="Cytochrome P450"/>
    <property type="match status" value="1"/>
</dbReference>
<dbReference type="InterPro" id="IPR002401">
    <property type="entry name" value="Cyt_P450_E_grp-I"/>
</dbReference>
<feature type="non-terminal residue" evidence="11">
    <location>
        <position position="472"/>
    </location>
</feature>
<dbReference type="PANTHER" id="PTHR47947:SF62">
    <property type="entry name" value="CYTOCHROME P450, FAMILY 81, SUBFAMILY D, POLYPEPTIDE 5"/>
    <property type="match status" value="1"/>
</dbReference>
<keyword evidence="6 10" id="KW-1133">Transmembrane helix</keyword>
<proteinExistence type="inferred from homology"/>
<comment type="subcellular location">
    <subcellularLocation>
        <location evidence="1">Membrane</location>
        <topology evidence="1">Single-pass membrane protein</topology>
    </subcellularLocation>
</comment>
<evidence type="ECO:0000256" key="8">
    <source>
        <dbReference type="ARBA" id="ARBA00023004"/>
    </source>
</evidence>
<dbReference type="GO" id="GO:0005506">
    <property type="term" value="F:iron ion binding"/>
    <property type="evidence" value="ECO:0007669"/>
    <property type="project" value="InterPro"/>
</dbReference>
<keyword evidence="3" id="KW-0349">Heme</keyword>
<dbReference type="EMBL" id="GDJX01016720">
    <property type="protein sequence ID" value="JAT51216.1"/>
    <property type="molecule type" value="Transcribed_RNA"/>
</dbReference>
<dbReference type="Pfam" id="PF00067">
    <property type="entry name" value="p450"/>
    <property type="match status" value="1"/>
</dbReference>
<comment type="similarity">
    <text evidence="2">Belongs to the cytochrome P450 family.</text>
</comment>
<evidence type="ECO:0000256" key="1">
    <source>
        <dbReference type="ARBA" id="ARBA00004167"/>
    </source>
</evidence>
<evidence type="ECO:0000256" key="3">
    <source>
        <dbReference type="ARBA" id="ARBA00022617"/>
    </source>
</evidence>
<gene>
    <name evidence="11" type="primary">CYP81E1_3</name>
    <name evidence="11" type="ORF">g.84365</name>
</gene>
<keyword evidence="5" id="KW-0479">Metal-binding</keyword>
<evidence type="ECO:0000256" key="9">
    <source>
        <dbReference type="ARBA" id="ARBA00023136"/>
    </source>
</evidence>
<keyword evidence="9 10" id="KW-0472">Membrane</keyword>
<dbReference type="GO" id="GO:0016705">
    <property type="term" value="F:oxidoreductase activity, acting on paired donors, with incorporation or reduction of molecular oxygen"/>
    <property type="evidence" value="ECO:0007669"/>
    <property type="project" value="InterPro"/>
</dbReference>
<dbReference type="PRINTS" id="PR00385">
    <property type="entry name" value="P450"/>
</dbReference>
<name>A0A1D1Y9A9_9ARAE</name>
<evidence type="ECO:0000256" key="4">
    <source>
        <dbReference type="ARBA" id="ARBA00022692"/>
    </source>
</evidence>
<keyword evidence="4 10" id="KW-0812">Transmembrane</keyword>
<evidence type="ECO:0000256" key="6">
    <source>
        <dbReference type="ARBA" id="ARBA00022989"/>
    </source>
</evidence>
<evidence type="ECO:0000313" key="11">
    <source>
        <dbReference type="EMBL" id="JAT51216.1"/>
    </source>
</evidence>
<dbReference type="SUPFAM" id="SSF48264">
    <property type="entry name" value="Cytochrome P450"/>
    <property type="match status" value="1"/>
</dbReference>
<dbReference type="GO" id="GO:0020037">
    <property type="term" value="F:heme binding"/>
    <property type="evidence" value="ECO:0007669"/>
    <property type="project" value="InterPro"/>
</dbReference>
<dbReference type="InterPro" id="IPR001128">
    <property type="entry name" value="Cyt_P450"/>
</dbReference>
<evidence type="ECO:0000256" key="10">
    <source>
        <dbReference type="SAM" id="Phobius"/>
    </source>
</evidence>
<dbReference type="InterPro" id="IPR036396">
    <property type="entry name" value="Cyt_P450_sf"/>
</dbReference>
<organism evidence="11">
    <name type="scientific">Anthurium amnicola</name>
    <dbReference type="NCBI Taxonomy" id="1678845"/>
    <lineage>
        <taxon>Eukaryota</taxon>
        <taxon>Viridiplantae</taxon>
        <taxon>Streptophyta</taxon>
        <taxon>Embryophyta</taxon>
        <taxon>Tracheophyta</taxon>
        <taxon>Spermatophyta</taxon>
        <taxon>Magnoliopsida</taxon>
        <taxon>Liliopsida</taxon>
        <taxon>Araceae</taxon>
        <taxon>Pothoideae</taxon>
        <taxon>Potheae</taxon>
        <taxon>Anthurium</taxon>
    </lineage>
</organism>
<evidence type="ECO:0000256" key="7">
    <source>
        <dbReference type="ARBA" id="ARBA00023002"/>
    </source>
</evidence>
<dbReference type="GO" id="GO:0016020">
    <property type="term" value="C:membrane"/>
    <property type="evidence" value="ECO:0007669"/>
    <property type="project" value="UniProtKB-SubCell"/>
</dbReference>
<dbReference type="PRINTS" id="PR00463">
    <property type="entry name" value="EP450I"/>
</dbReference>
<protein>
    <submittedName>
        <fullName evidence="11">Isoflavone 2'-hydroxylase</fullName>
    </submittedName>
</protein>
<dbReference type="GO" id="GO:0004497">
    <property type="term" value="F:monooxygenase activity"/>
    <property type="evidence" value="ECO:0007669"/>
    <property type="project" value="InterPro"/>
</dbReference>